<dbReference type="SMART" id="SM00825">
    <property type="entry name" value="PKS_KS"/>
    <property type="match status" value="1"/>
</dbReference>
<dbReference type="Proteomes" id="UP001108029">
    <property type="component" value="Unassembled WGS sequence"/>
</dbReference>
<comment type="caution">
    <text evidence="5">The sequence shown here is derived from an EMBL/GenBank/DDBJ whole genome shotgun (WGS) entry which is preliminary data.</text>
</comment>
<evidence type="ECO:0000313" key="6">
    <source>
        <dbReference type="Proteomes" id="UP001108029"/>
    </source>
</evidence>
<keyword evidence="2 3" id="KW-0808">Transferase</keyword>
<dbReference type="Gene3D" id="3.40.47.10">
    <property type="match status" value="2"/>
</dbReference>
<feature type="domain" description="Ketosynthase family 3 (KS3)" evidence="4">
    <location>
        <begin position="7"/>
        <end position="371"/>
    </location>
</feature>
<dbReference type="Pfam" id="PF02801">
    <property type="entry name" value="Ketoacyl-synt_C"/>
    <property type="match status" value="1"/>
</dbReference>
<dbReference type="RefSeq" id="WP_232655145.1">
    <property type="nucleotide sequence ID" value="NZ_JAJSBI010000037.1"/>
</dbReference>
<accession>A0A9Q3VUE7</accession>
<dbReference type="Pfam" id="PF00109">
    <property type="entry name" value="ketoacyl-synt"/>
    <property type="match status" value="1"/>
</dbReference>
<name>A0A9Q3VUE7_9ACTN</name>
<evidence type="ECO:0000256" key="1">
    <source>
        <dbReference type="ARBA" id="ARBA00008467"/>
    </source>
</evidence>
<protein>
    <submittedName>
        <fullName evidence="5">3-oxoacyl-ACP synthase</fullName>
    </submittedName>
</protein>
<dbReference type="InterPro" id="IPR014030">
    <property type="entry name" value="Ketoacyl_synth_N"/>
</dbReference>
<dbReference type="EMBL" id="JAJSBI010000037">
    <property type="protein sequence ID" value="MCD9880203.1"/>
    <property type="molecule type" value="Genomic_DNA"/>
</dbReference>
<sequence length="372" mass="37763">MPEYLGETGLVVTGMGLVTAFGCGVERYWAELVSGASALEEATPAVGPLIAAAPGPSAQPDDPERQPWLVRRALAEALADAGHTAMPPRAVVVLVGQTPALDQVTPRRLSFLGADPLASAVRDAAEPIFVSHACASVLFGIALGGRWLRAGLADTAIVLGGWTAGEYSVASMEVVKALSPDVARPFDRDRRGTTLGEGSGAILLERAADARRRGAVPRAAVGGLACRIAGSEAAASDAGSATAVMSEALHLAGSPRADHIHAHAAGTFQGDDAELSAMDQLARDGAWPGTTVSSHKGAVGHLMHCSGFPATAAAVRTLETGTVPGTAGLRHPVQRGALTVLTASEQLAAVSNVLVNSFGFGGNTAAMVLTQP</sequence>
<evidence type="ECO:0000313" key="5">
    <source>
        <dbReference type="EMBL" id="MCD9880203.1"/>
    </source>
</evidence>
<reference evidence="5" key="1">
    <citation type="submission" date="2021-12" db="EMBL/GenBank/DDBJ databases">
        <authorList>
            <person name="Lee J.-H."/>
            <person name="Kim S.-B."/>
        </authorList>
    </citation>
    <scope>NUCLEOTIDE SEQUENCE</scope>
    <source>
        <strain evidence="5">NR30</strain>
    </source>
</reference>
<evidence type="ECO:0000259" key="4">
    <source>
        <dbReference type="PROSITE" id="PS52004"/>
    </source>
</evidence>
<dbReference type="PANTHER" id="PTHR11712:SF347">
    <property type="entry name" value="BETA KETOACYL-ACYL CARRIER PROTEIN SYNTHASE"/>
    <property type="match status" value="1"/>
</dbReference>
<dbReference type="SUPFAM" id="SSF53901">
    <property type="entry name" value="Thiolase-like"/>
    <property type="match status" value="2"/>
</dbReference>
<evidence type="ECO:0000256" key="3">
    <source>
        <dbReference type="RuleBase" id="RU003694"/>
    </source>
</evidence>
<gene>
    <name evidence="5" type="ORF">LJ657_42950</name>
</gene>
<proteinExistence type="inferred from homology"/>
<dbReference type="PROSITE" id="PS52004">
    <property type="entry name" value="KS3_2"/>
    <property type="match status" value="1"/>
</dbReference>
<dbReference type="InterPro" id="IPR014031">
    <property type="entry name" value="Ketoacyl_synth_C"/>
</dbReference>
<comment type="similarity">
    <text evidence="1 3">Belongs to the thiolase-like superfamily. Beta-ketoacyl-ACP synthases family.</text>
</comment>
<dbReference type="InterPro" id="IPR020841">
    <property type="entry name" value="PKS_Beta-ketoAc_synthase_dom"/>
</dbReference>
<dbReference type="InterPro" id="IPR016039">
    <property type="entry name" value="Thiolase-like"/>
</dbReference>
<dbReference type="AlphaFoldDB" id="A0A9Q3VUE7"/>
<keyword evidence="6" id="KW-1185">Reference proteome</keyword>
<evidence type="ECO:0000256" key="2">
    <source>
        <dbReference type="ARBA" id="ARBA00022679"/>
    </source>
</evidence>
<dbReference type="GO" id="GO:0004315">
    <property type="term" value="F:3-oxoacyl-[acyl-carrier-protein] synthase activity"/>
    <property type="evidence" value="ECO:0007669"/>
    <property type="project" value="TreeGrafter"/>
</dbReference>
<organism evidence="5 6">
    <name type="scientific">Streptomyces guryensis</name>
    <dbReference type="NCBI Taxonomy" id="2886947"/>
    <lineage>
        <taxon>Bacteria</taxon>
        <taxon>Bacillati</taxon>
        <taxon>Actinomycetota</taxon>
        <taxon>Actinomycetes</taxon>
        <taxon>Kitasatosporales</taxon>
        <taxon>Streptomycetaceae</taxon>
        <taxon>Streptomyces</taxon>
    </lineage>
</organism>
<dbReference type="GO" id="GO:0006633">
    <property type="term" value="P:fatty acid biosynthetic process"/>
    <property type="evidence" value="ECO:0007669"/>
    <property type="project" value="TreeGrafter"/>
</dbReference>
<dbReference type="InterPro" id="IPR000794">
    <property type="entry name" value="Beta-ketoacyl_synthase"/>
</dbReference>
<dbReference type="PANTHER" id="PTHR11712">
    <property type="entry name" value="POLYKETIDE SYNTHASE-RELATED"/>
    <property type="match status" value="1"/>
</dbReference>